<dbReference type="Proteomes" id="UP001056218">
    <property type="component" value="Chromosome"/>
</dbReference>
<dbReference type="PROSITE" id="PS51257">
    <property type="entry name" value="PROKAR_LIPOPROTEIN"/>
    <property type="match status" value="1"/>
</dbReference>
<proteinExistence type="predicted"/>
<protein>
    <recommendedName>
        <fullName evidence="3">Lipoprotein</fullName>
    </recommendedName>
</protein>
<accession>A0ABY4TRY0</accession>
<keyword evidence="2" id="KW-1185">Reference proteome</keyword>
<reference evidence="1 2" key="1">
    <citation type="submission" date="2022-05" db="EMBL/GenBank/DDBJ databases">
        <title>Identification of Peptoniphilus vaginalis-like Bacteria, Peptoniphilus septimus sp. nov. from Blood Cultures in a Cervical Cancer Patient receiving Chemotherapy: Case and Implications.</title>
        <authorList>
            <person name="Zhan X.-Y."/>
        </authorList>
    </citation>
    <scope>NUCLEOTIDE SEQUENCE [LARGE SCALE GENOMIC DNA]</scope>
    <source>
        <strain evidence="1 2">SAHP1</strain>
    </source>
</reference>
<evidence type="ECO:0000313" key="2">
    <source>
        <dbReference type="Proteomes" id="UP001056218"/>
    </source>
</evidence>
<evidence type="ECO:0008006" key="3">
    <source>
        <dbReference type="Google" id="ProtNLM"/>
    </source>
</evidence>
<gene>
    <name evidence="1" type="ORF">M9426_04365</name>
</gene>
<organism evidence="1 2">
    <name type="scientific">Peptoniphilus genitalis</name>
    <dbReference type="NCBI Taxonomy" id="3036303"/>
    <lineage>
        <taxon>Bacteria</taxon>
        <taxon>Bacillati</taxon>
        <taxon>Bacillota</taxon>
        <taxon>Tissierellia</taxon>
        <taxon>Tissierellales</taxon>
        <taxon>Peptoniphilaceae</taxon>
        <taxon>Peptoniphilus</taxon>
    </lineage>
</organism>
<evidence type="ECO:0000313" key="1">
    <source>
        <dbReference type="EMBL" id="URN42225.1"/>
    </source>
</evidence>
<sequence>MKKFKFIVISLIAIIFFTGCNKNKISNEEKIAEKKKIEESEKFRKDLRYKEELARDKISKLYIYRENKKEKTQASEIVGEFSTFDYMRVLKNSELTDESVNKSENISGDIIISNPSREIKLSRKKEDGIYKNEEIKKISSVIINSEENLRDKALGLLLSNQVRDIETMKNPGDYQVYYTHLVKDFFEDGKLIFLATVVNQNYSYKNGIFNSESGYTSPMELRYVLDQDKNFVLDEKIEAMDGAGYGPSIQKMARGDDDISGKLMFAGEVKENYDSLMEELFYKAQESGLKDFTHKLEDIPGYEKDVVYIEKGPNHIPGTIEIAKKKDYEEAKEKVGKENWTYCEGVVYHKATGIAVKGIIDYFE</sequence>
<dbReference type="EMBL" id="CP097885">
    <property type="protein sequence ID" value="URN42225.1"/>
    <property type="molecule type" value="Genomic_DNA"/>
</dbReference>
<name>A0ABY4TRY0_9FIRM</name>
<dbReference type="RefSeq" id="WP_250342586.1">
    <property type="nucleotide sequence ID" value="NZ_CP097885.1"/>
</dbReference>